<evidence type="ECO:0000313" key="3">
    <source>
        <dbReference type="EMBL" id="KEH20191.1"/>
    </source>
</evidence>
<feature type="domain" description="Neprosin PEP catalytic" evidence="2">
    <location>
        <begin position="150"/>
        <end position="410"/>
    </location>
</feature>
<feature type="transmembrane region" description="Helical" evidence="1">
    <location>
        <begin position="22"/>
        <end position="42"/>
    </location>
</feature>
<dbReference type="InterPro" id="IPR025521">
    <property type="entry name" value="Neprosin_propep"/>
</dbReference>
<gene>
    <name evidence="3" type="ordered locus">MTR_8g069715</name>
</gene>
<sequence length="411" mass="46262">MGLGLFAFTKPKSKNTKTKMDFCTPITPSSYIFFSLFVWFLLSNHLKQMIATRLQQLNKPAVKTIQSPDGDIIDCVLTHKQPAFDHPLLKGTKPLDPPKRPRADNQIDNMSDIFQLWSLSGESCPEGTIPIRRVTEQDLLRANSISKFGSKLVDGVYREYAYGSVNGDGYTGAKANLNVWSPKTENKDEYSLAKISLSSQSGETVEVVISSSNINFMQVYENLYKDRLSRLFIYWTADKDGKTGCYNLLCSGFIQTNRKIVIGGTLTASAINRNQFDVALKIWKDPFVANWWLEYGSGNVVGYWPSRLFNELKGEAYFAQFGGEVLNLMRSGSHTTTQMGSGNFQSLGYRKSAYIRNMQVSVNVKNTWIDLPDPNYAALRPKCYSIRGAYSKKWGNYLYYGGPGHNDNCPL</sequence>
<evidence type="ECO:0000259" key="2">
    <source>
        <dbReference type="PROSITE" id="PS52045"/>
    </source>
</evidence>
<reference evidence="4" key="3">
    <citation type="submission" date="2015-04" db="UniProtKB">
        <authorList>
            <consortium name="EnsemblPlants"/>
        </authorList>
    </citation>
    <scope>IDENTIFICATION</scope>
    <source>
        <strain evidence="4">cv. Jemalong A17</strain>
    </source>
</reference>
<keyword evidence="1" id="KW-1133">Transmembrane helix</keyword>
<name>A0A072TSK5_MEDTR</name>
<dbReference type="Pfam" id="PF14365">
    <property type="entry name" value="Neprosin_AP"/>
    <property type="match status" value="1"/>
</dbReference>
<reference evidence="3 5" key="2">
    <citation type="journal article" date="2014" name="BMC Genomics">
        <title>An improved genome release (version Mt4.0) for the model legume Medicago truncatula.</title>
        <authorList>
            <person name="Tang H."/>
            <person name="Krishnakumar V."/>
            <person name="Bidwell S."/>
            <person name="Rosen B."/>
            <person name="Chan A."/>
            <person name="Zhou S."/>
            <person name="Gentzbittel L."/>
            <person name="Childs K.L."/>
            <person name="Yandell M."/>
            <person name="Gundlach H."/>
            <person name="Mayer K.F."/>
            <person name="Schwartz D.C."/>
            <person name="Town C.D."/>
        </authorList>
    </citation>
    <scope>GENOME REANNOTATION</scope>
    <source>
        <strain evidence="3">A17</strain>
        <strain evidence="4 5">cv. Jemalong A17</strain>
    </source>
</reference>
<accession>A0A072TSK5</accession>
<keyword evidence="5" id="KW-1185">Reference proteome</keyword>
<dbReference type="Proteomes" id="UP000002051">
    <property type="component" value="Chromosome 8"/>
</dbReference>
<dbReference type="AlphaFoldDB" id="A0A072TSK5"/>
<dbReference type="PROSITE" id="PS52045">
    <property type="entry name" value="NEPROSIN_PEP_CD"/>
    <property type="match status" value="1"/>
</dbReference>
<dbReference type="PANTHER" id="PTHR31589">
    <property type="entry name" value="PROTEIN, PUTATIVE (DUF239)-RELATED-RELATED"/>
    <property type="match status" value="1"/>
</dbReference>
<dbReference type="Pfam" id="PF03080">
    <property type="entry name" value="Neprosin"/>
    <property type="match status" value="1"/>
</dbReference>
<dbReference type="PANTHER" id="PTHR31589:SF175">
    <property type="entry name" value="CARBOXYL-TERMINAL PEPTIDASE"/>
    <property type="match status" value="1"/>
</dbReference>
<dbReference type="STRING" id="3880.A0A072TSK5"/>
<dbReference type="InterPro" id="IPR004314">
    <property type="entry name" value="Neprosin"/>
</dbReference>
<proteinExistence type="predicted"/>
<evidence type="ECO:0000313" key="5">
    <source>
        <dbReference type="Proteomes" id="UP000002051"/>
    </source>
</evidence>
<protein>
    <submittedName>
        <fullName evidence="3">Carboxyl-terminal peptidase</fullName>
    </submittedName>
</protein>
<dbReference type="EnsemblPlants" id="KEH20191">
    <property type="protein sequence ID" value="KEH20191"/>
    <property type="gene ID" value="MTR_8g069715"/>
</dbReference>
<dbReference type="EMBL" id="CM001224">
    <property type="protein sequence ID" value="KEH20191.1"/>
    <property type="molecule type" value="Genomic_DNA"/>
</dbReference>
<evidence type="ECO:0000313" key="4">
    <source>
        <dbReference type="EnsemblPlants" id="KEH20191"/>
    </source>
</evidence>
<evidence type="ECO:0000256" key="1">
    <source>
        <dbReference type="SAM" id="Phobius"/>
    </source>
</evidence>
<dbReference type="Gene3D" id="3.90.1320.10">
    <property type="entry name" value="Outer-capsid protein sigma 3, large lobe"/>
    <property type="match status" value="1"/>
</dbReference>
<reference evidence="3 5" key="1">
    <citation type="journal article" date="2011" name="Nature">
        <title>The Medicago genome provides insight into the evolution of rhizobial symbioses.</title>
        <authorList>
            <person name="Young N.D."/>
            <person name="Debelle F."/>
            <person name="Oldroyd G.E."/>
            <person name="Geurts R."/>
            <person name="Cannon S.B."/>
            <person name="Udvardi M.K."/>
            <person name="Benedito V.A."/>
            <person name="Mayer K.F."/>
            <person name="Gouzy J."/>
            <person name="Schoof H."/>
            <person name="Van de Peer Y."/>
            <person name="Proost S."/>
            <person name="Cook D.R."/>
            <person name="Meyers B.C."/>
            <person name="Spannagl M."/>
            <person name="Cheung F."/>
            <person name="De Mita S."/>
            <person name="Krishnakumar V."/>
            <person name="Gundlach H."/>
            <person name="Zhou S."/>
            <person name="Mudge J."/>
            <person name="Bharti A.K."/>
            <person name="Murray J.D."/>
            <person name="Naoumkina M.A."/>
            <person name="Rosen B."/>
            <person name="Silverstein K.A."/>
            <person name="Tang H."/>
            <person name="Rombauts S."/>
            <person name="Zhao P.X."/>
            <person name="Zhou P."/>
            <person name="Barbe V."/>
            <person name="Bardou P."/>
            <person name="Bechner M."/>
            <person name="Bellec A."/>
            <person name="Berger A."/>
            <person name="Berges H."/>
            <person name="Bidwell S."/>
            <person name="Bisseling T."/>
            <person name="Choisne N."/>
            <person name="Couloux A."/>
            <person name="Denny R."/>
            <person name="Deshpande S."/>
            <person name="Dai X."/>
            <person name="Doyle J.J."/>
            <person name="Dudez A.M."/>
            <person name="Farmer A.D."/>
            <person name="Fouteau S."/>
            <person name="Franken C."/>
            <person name="Gibelin C."/>
            <person name="Gish J."/>
            <person name="Goldstein S."/>
            <person name="Gonzalez A.J."/>
            <person name="Green P.J."/>
            <person name="Hallab A."/>
            <person name="Hartog M."/>
            <person name="Hua A."/>
            <person name="Humphray S.J."/>
            <person name="Jeong D.H."/>
            <person name="Jing Y."/>
            <person name="Jocker A."/>
            <person name="Kenton S.M."/>
            <person name="Kim D.J."/>
            <person name="Klee K."/>
            <person name="Lai H."/>
            <person name="Lang C."/>
            <person name="Lin S."/>
            <person name="Macmil S.L."/>
            <person name="Magdelenat G."/>
            <person name="Matthews L."/>
            <person name="McCorrison J."/>
            <person name="Monaghan E.L."/>
            <person name="Mun J.H."/>
            <person name="Najar F.Z."/>
            <person name="Nicholson C."/>
            <person name="Noirot C."/>
            <person name="O'Bleness M."/>
            <person name="Paule C.R."/>
            <person name="Poulain J."/>
            <person name="Prion F."/>
            <person name="Qin B."/>
            <person name="Qu C."/>
            <person name="Retzel E.F."/>
            <person name="Riddle C."/>
            <person name="Sallet E."/>
            <person name="Samain S."/>
            <person name="Samson N."/>
            <person name="Sanders I."/>
            <person name="Saurat O."/>
            <person name="Scarpelli C."/>
            <person name="Schiex T."/>
            <person name="Segurens B."/>
            <person name="Severin A.J."/>
            <person name="Sherrier D.J."/>
            <person name="Shi R."/>
            <person name="Sims S."/>
            <person name="Singer S.R."/>
            <person name="Sinharoy S."/>
            <person name="Sterck L."/>
            <person name="Viollet A."/>
            <person name="Wang B.B."/>
            <person name="Wang K."/>
            <person name="Wang M."/>
            <person name="Wang X."/>
            <person name="Warfsmann J."/>
            <person name="Weissenbach J."/>
            <person name="White D.D."/>
            <person name="White J.D."/>
            <person name="Wiley G.B."/>
            <person name="Wincker P."/>
            <person name="Xing Y."/>
            <person name="Yang L."/>
            <person name="Yao Z."/>
            <person name="Ying F."/>
            <person name="Zhai J."/>
            <person name="Zhou L."/>
            <person name="Zuber A."/>
            <person name="Denarie J."/>
            <person name="Dixon R.A."/>
            <person name="May G.D."/>
            <person name="Schwartz D.C."/>
            <person name="Rogers J."/>
            <person name="Quetier F."/>
            <person name="Town C.D."/>
            <person name="Roe B.A."/>
        </authorList>
    </citation>
    <scope>NUCLEOTIDE SEQUENCE [LARGE SCALE GENOMIC DNA]</scope>
    <source>
        <strain evidence="3">A17</strain>
        <strain evidence="4 5">cv. Jemalong A17</strain>
    </source>
</reference>
<dbReference type="InterPro" id="IPR053168">
    <property type="entry name" value="Glutamic_endopeptidase"/>
</dbReference>
<keyword evidence="1" id="KW-0472">Membrane</keyword>
<organism evidence="3 5">
    <name type="scientific">Medicago truncatula</name>
    <name type="common">Barrel medic</name>
    <name type="synonym">Medicago tribuloides</name>
    <dbReference type="NCBI Taxonomy" id="3880"/>
    <lineage>
        <taxon>Eukaryota</taxon>
        <taxon>Viridiplantae</taxon>
        <taxon>Streptophyta</taxon>
        <taxon>Embryophyta</taxon>
        <taxon>Tracheophyta</taxon>
        <taxon>Spermatophyta</taxon>
        <taxon>Magnoliopsida</taxon>
        <taxon>eudicotyledons</taxon>
        <taxon>Gunneridae</taxon>
        <taxon>Pentapetalae</taxon>
        <taxon>rosids</taxon>
        <taxon>fabids</taxon>
        <taxon>Fabales</taxon>
        <taxon>Fabaceae</taxon>
        <taxon>Papilionoideae</taxon>
        <taxon>50 kb inversion clade</taxon>
        <taxon>NPAAA clade</taxon>
        <taxon>Hologalegina</taxon>
        <taxon>IRL clade</taxon>
        <taxon>Trifolieae</taxon>
        <taxon>Medicago</taxon>
    </lineage>
</organism>
<dbReference type="HOGENOM" id="CLU_030538_1_1_1"/>
<keyword evidence="1" id="KW-0812">Transmembrane</keyword>